<keyword evidence="9" id="KW-1185">Reference proteome</keyword>
<protein>
    <submittedName>
        <fullName evidence="8">Branched-chain amino acid ABC transporter permease</fullName>
    </submittedName>
</protein>
<evidence type="ECO:0000313" key="8">
    <source>
        <dbReference type="EMBL" id="GGI06848.1"/>
    </source>
</evidence>
<dbReference type="PANTHER" id="PTHR30482">
    <property type="entry name" value="HIGH-AFFINITY BRANCHED-CHAIN AMINO ACID TRANSPORT SYSTEM PERMEASE"/>
    <property type="match status" value="1"/>
</dbReference>
<evidence type="ECO:0000313" key="9">
    <source>
        <dbReference type="Proteomes" id="UP000632535"/>
    </source>
</evidence>
<name>A0ABQ2B551_9MICO</name>
<feature type="transmembrane region" description="Helical" evidence="7">
    <location>
        <begin position="72"/>
        <end position="93"/>
    </location>
</feature>
<dbReference type="CDD" id="cd06581">
    <property type="entry name" value="TM_PBP1_LivM_like"/>
    <property type="match status" value="1"/>
</dbReference>
<accession>A0ABQ2B551</accession>
<gene>
    <name evidence="8" type="primary">livM</name>
    <name evidence="8" type="ORF">GCM10007368_13210</name>
</gene>
<evidence type="ECO:0000256" key="3">
    <source>
        <dbReference type="ARBA" id="ARBA00022692"/>
    </source>
</evidence>
<evidence type="ECO:0000256" key="7">
    <source>
        <dbReference type="SAM" id="Phobius"/>
    </source>
</evidence>
<keyword evidence="5 7" id="KW-0472">Membrane</keyword>
<dbReference type="Pfam" id="PF02653">
    <property type="entry name" value="BPD_transp_2"/>
    <property type="match status" value="1"/>
</dbReference>
<feature type="compositionally biased region" description="Polar residues" evidence="6">
    <location>
        <begin position="365"/>
        <end position="376"/>
    </location>
</feature>
<feature type="transmembrane region" description="Helical" evidence="7">
    <location>
        <begin position="261"/>
        <end position="292"/>
    </location>
</feature>
<dbReference type="InterPro" id="IPR043428">
    <property type="entry name" value="LivM-like"/>
</dbReference>
<sequence length="376" mass="37274">MTRTTARNGARSSTRTIVLRAIMLTVLALAATFALDPFRNYQLAVVAATFCATAGLTLLVGLTGQLSLGHGVLMAAGGYGYALVAGPAADAGLGGVGRFALGIAGALVLSAVVGGLLGLAGARLRGPYLAGLTLALVIALPAVATQVPGLGKDQGLGVPFEAVPAPLAGVMVVEQWHAWIAIVVAAVAVTPLVVLRSGPAGLRMRATHGDEVAARLAGISPARVKVTAFVASSVSAGLGGAVLAVVAQNVGPGRYSLAFSLLLLVAVVVGGLGSVGGAAVGAALVVLLPWLVDTVVSGAGMPADLEQRLSGNLAVAVFGALLVAVTVAWPGGLAGATAGPRARLARRRRPAPAPVLDPDTDPAQEPTSDPQPLTER</sequence>
<evidence type="ECO:0000256" key="2">
    <source>
        <dbReference type="ARBA" id="ARBA00022475"/>
    </source>
</evidence>
<evidence type="ECO:0000256" key="1">
    <source>
        <dbReference type="ARBA" id="ARBA00004651"/>
    </source>
</evidence>
<comment type="caution">
    <text evidence="8">The sequence shown here is derived from an EMBL/GenBank/DDBJ whole genome shotgun (WGS) entry which is preliminary data.</text>
</comment>
<feature type="transmembrane region" description="Helical" evidence="7">
    <location>
        <begin position="17"/>
        <end position="35"/>
    </location>
</feature>
<reference evidence="9" key="1">
    <citation type="journal article" date="2019" name="Int. J. Syst. Evol. Microbiol.">
        <title>The Global Catalogue of Microorganisms (GCM) 10K type strain sequencing project: providing services to taxonomists for standard genome sequencing and annotation.</title>
        <authorList>
            <consortium name="The Broad Institute Genomics Platform"/>
            <consortium name="The Broad Institute Genome Sequencing Center for Infectious Disease"/>
            <person name="Wu L."/>
            <person name="Ma J."/>
        </authorList>
    </citation>
    <scope>NUCLEOTIDE SEQUENCE [LARGE SCALE GENOMIC DNA]</scope>
    <source>
        <strain evidence="9">CCM 8653</strain>
    </source>
</reference>
<dbReference type="PANTHER" id="PTHR30482:SF10">
    <property type="entry name" value="HIGH-AFFINITY BRANCHED-CHAIN AMINO ACID TRANSPORT PROTEIN BRAE"/>
    <property type="match status" value="1"/>
</dbReference>
<keyword evidence="3 7" id="KW-0812">Transmembrane</keyword>
<dbReference type="Proteomes" id="UP000632535">
    <property type="component" value="Unassembled WGS sequence"/>
</dbReference>
<evidence type="ECO:0000256" key="6">
    <source>
        <dbReference type="SAM" id="MobiDB-lite"/>
    </source>
</evidence>
<feature type="transmembrane region" description="Helical" evidence="7">
    <location>
        <begin position="176"/>
        <end position="195"/>
    </location>
</feature>
<comment type="subcellular location">
    <subcellularLocation>
        <location evidence="1">Cell membrane</location>
        <topology evidence="1">Multi-pass membrane protein</topology>
    </subcellularLocation>
</comment>
<evidence type="ECO:0000256" key="4">
    <source>
        <dbReference type="ARBA" id="ARBA00022989"/>
    </source>
</evidence>
<feature type="transmembrane region" description="Helical" evidence="7">
    <location>
        <begin position="99"/>
        <end position="121"/>
    </location>
</feature>
<dbReference type="InterPro" id="IPR001851">
    <property type="entry name" value="ABC_transp_permease"/>
</dbReference>
<feature type="transmembrane region" description="Helical" evidence="7">
    <location>
        <begin position="41"/>
        <end position="60"/>
    </location>
</feature>
<keyword evidence="4 7" id="KW-1133">Transmembrane helix</keyword>
<feature type="region of interest" description="Disordered" evidence="6">
    <location>
        <begin position="337"/>
        <end position="376"/>
    </location>
</feature>
<feature type="transmembrane region" description="Helical" evidence="7">
    <location>
        <begin position="312"/>
        <end position="339"/>
    </location>
</feature>
<evidence type="ECO:0000256" key="5">
    <source>
        <dbReference type="ARBA" id="ARBA00023136"/>
    </source>
</evidence>
<dbReference type="RefSeq" id="WP_188522883.1">
    <property type="nucleotide sequence ID" value="NZ_BMDG01000004.1"/>
</dbReference>
<keyword evidence="2" id="KW-1003">Cell membrane</keyword>
<proteinExistence type="predicted"/>
<feature type="transmembrane region" description="Helical" evidence="7">
    <location>
        <begin position="128"/>
        <end position="147"/>
    </location>
</feature>
<dbReference type="EMBL" id="BMDG01000004">
    <property type="protein sequence ID" value="GGI06848.1"/>
    <property type="molecule type" value="Genomic_DNA"/>
</dbReference>
<organism evidence="8 9">
    <name type="scientific">Isoptericola cucumis</name>
    <dbReference type="NCBI Taxonomy" id="1776856"/>
    <lineage>
        <taxon>Bacteria</taxon>
        <taxon>Bacillati</taxon>
        <taxon>Actinomycetota</taxon>
        <taxon>Actinomycetes</taxon>
        <taxon>Micrococcales</taxon>
        <taxon>Promicromonosporaceae</taxon>
        <taxon>Isoptericola</taxon>
    </lineage>
</organism>